<gene>
    <name evidence="5" type="ORF">FisN_4Hh476</name>
</gene>
<evidence type="ECO:0000256" key="3">
    <source>
        <dbReference type="PROSITE-ProRule" id="PRU10141"/>
    </source>
</evidence>
<dbReference type="CDD" id="cd00180">
    <property type="entry name" value="PKc"/>
    <property type="match status" value="1"/>
</dbReference>
<sequence length="511" mass="57475">MAELFEPQPKEWPGEVEKKYQRFEVLGKGSFGMVWMSRRTEIPEDENDDEFVAIKEIKIKDEKSEVYAEREISILSEIKHPNIIRMIRAYPVYKGSRVVVMQLARGPNLHQLVVKRGALGLPLARLVSRELISAVSYLHGRAVIHRDIKPSNCILACNALKPTENYDWTRDNAIWSSNEDAERAVREKRWKLYLVDFGFARALEKEEIDAQTRHLRNSILFENAPPAEKPQPPQSTEIPTTFRNIRDKVIAEDDSAASDDEALAQMVENAASKMRNTSFTPTNNIEDEIMGTGGRRQRLSGISMQIPESMPKSNKRVSHARQNIRSMSALGTKAYAAPEIRKKLRHKTEEDLGKENAALTECVADYGMIVDAYSVGWTLRVAITGVPPNFTLSEYMKERESVVLDSQEEEEIASLGCCCFFSGAAQPLVKVRDPSQIPREAMLLITSMTEKKPEDRMTVREAQLHPYIAGGSGEESYSPPQGDIPSSHGDPVVPLVCASALSKLTIKYHMT</sequence>
<dbReference type="PANTHER" id="PTHR44167">
    <property type="entry name" value="OVARIAN-SPECIFIC SERINE/THREONINE-PROTEIN KINASE LOK-RELATED"/>
    <property type="match status" value="1"/>
</dbReference>
<dbReference type="EMBL" id="BDSP01000235">
    <property type="protein sequence ID" value="GAX26027.1"/>
    <property type="molecule type" value="Genomic_DNA"/>
</dbReference>
<evidence type="ECO:0000313" key="5">
    <source>
        <dbReference type="EMBL" id="GAX26027.1"/>
    </source>
</evidence>
<dbReference type="GO" id="GO:0005634">
    <property type="term" value="C:nucleus"/>
    <property type="evidence" value="ECO:0007669"/>
    <property type="project" value="TreeGrafter"/>
</dbReference>
<keyword evidence="1 3" id="KW-0547">Nucleotide-binding</keyword>
<dbReference type="InterPro" id="IPR000719">
    <property type="entry name" value="Prot_kinase_dom"/>
</dbReference>
<keyword evidence="6" id="KW-1185">Reference proteome</keyword>
<feature type="domain" description="Protein kinase" evidence="4">
    <location>
        <begin position="20"/>
        <end position="468"/>
    </location>
</feature>
<proteinExistence type="predicted"/>
<protein>
    <recommendedName>
        <fullName evidence="4">Protein kinase domain-containing protein</fullName>
    </recommendedName>
</protein>
<dbReference type="AlphaFoldDB" id="A0A1Z5KII4"/>
<dbReference type="PROSITE" id="PS00107">
    <property type="entry name" value="PROTEIN_KINASE_ATP"/>
    <property type="match status" value="1"/>
</dbReference>
<feature type="binding site" evidence="3">
    <location>
        <position position="55"/>
    </location>
    <ligand>
        <name>ATP</name>
        <dbReference type="ChEBI" id="CHEBI:30616"/>
    </ligand>
</feature>
<dbReference type="SUPFAM" id="SSF56112">
    <property type="entry name" value="Protein kinase-like (PK-like)"/>
    <property type="match status" value="1"/>
</dbReference>
<evidence type="ECO:0000256" key="1">
    <source>
        <dbReference type="ARBA" id="ARBA00022741"/>
    </source>
</evidence>
<dbReference type="GO" id="GO:0044773">
    <property type="term" value="P:mitotic DNA damage checkpoint signaling"/>
    <property type="evidence" value="ECO:0007669"/>
    <property type="project" value="TreeGrafter"/>
</dbReference>
<dbReference type="PANTHER" id="PTHR44167:SF30">
    <property type="entry name" value="PHOSPHORYLASE KINASE"/>
    <property type="match status" value="1"/>
</dbReference>
<dbReference type="Pfam" id="PF00069">
    <property type="entry name" value="Pkinase"/>
    <property type="match status" value="1"/>
</dbReference>
<reference evidence="5 6" key="1">
    <citation type="journal article" date="2015" name="Plant Cell">
        <title>Oil accumulation by the oleaginous diatom Fistulifera solaris as revealed by the genome and transcriptome.</title>
        <authorList>
            <person name="Tanaka T."/>
            <person name="Maeda Y."/>
            <person name="Veluchamy A."/>
            <person name="Tanaka M."/>
            <person name="Abida H."/>
            <person name="Marechal E."/>
            <person name="Bowler C."/>
            <person name="Muto M."/>
            <person name="Sunaga Y."/>
            <person name="Tanaka M."/>
            <person name="Yoshino T."/>
            <person name="Taniguchi T."/>
            <person name="Fukuda Y."/>
            <person name="Nemoto M."/>
            <person name="Matsumoto M."/>
            <person name="Wong P.S."/>
            <person name="Aburatani S."/>
            <person name="Fujibuchi W."/>
        </authorList>
    </citation>
    <scope>NUCLEOTIDE SEQUENCE [LARGE SCALE GENOMIC DNA]</scope>
    <source>
        <strain evidence="5 6">JPCC DA0580</strain>
    </source>
</reference>
<organism evidence="5 6">
    <name type="scientific">Fistulifera solaris</name>
    <name type="common">Oleaginous diatom</name>
    <dbReference type="NCBI Taxonomy" id="1519565"/>
    <lineage>
        <taxon>Eukaryota</taxon>
        <taxon>Sar</taxon>
        <taxon>Stramenopiles</taxon>
        <taxon>Ochrophyta</taxon>
        <taxon>Bacillariophyta</taxon>
        <taxon>Bacillariophyceae</taxon>
        <taxon>Bacillariophycidae</taxon>
        <taxon>Naviculales</taxon>
        <taxon>Naviculaceae</taxon>
        <taxon>Fistulifera</taxon>
    </lineage>
</organism>
<dbReference type="InParanoid" id="A0A1Z5KII4"/>
<dbReference type="PROSITE" id="PS00108">
    <property type="entry name" value="PROTEIN_KINASE_ST"/>
    <property type="match status" value="1"/>
</dbReference>
<dbReference type="Gene3D" id="1.10.510.10">
    <property type="entry name" value="Transferase(Phosphotransferase) domain 1"/>
    <property type="match status" value="2"/>
</dbReference>
<dbReference type="InterPro" id="IPR011009">
    <property type="entry name" value="Kinase-like_dom_sf"/>
</dbReference>
<name>A0A1Z5KII4_FISSO</name>
<dbReference type="SMART" id="SM00220">
    <property type="entry name" value="S_TKc"/>
    <property type="match status" value="1"/>
</dbReference>
<keyword evidence="2 3" id="KW-0067">ATP-binding</keyword>
<dbReference type="PROSITE" id="PS50011">
    <property type="entry name" value="PROTEIN_KINASE_DOM"/>
    <property type="match status" value="1"/>
</dbReference>
<dbReference type="OrthoDB" id="6513151at2759"/>
<evidence type="ECO:0000256" key="2">
    <source>
        <dbReference type="ARBA" id="ARBA00022840"/>
    </source>
</evidence>
<comment type="caution">
    <text evidence="5">The sequence shown here is derived from an EMBL/GenBank/DDBJ whole genome shotgun (WGS) entry which is preliminary data.</text>
</comment>
<dbReference type="GO" id="GO:0005524">
    <property type="term" value="F:ATP binding"/>
    <property type="evidence" value="ECO:0007669"/>
    <property type="project" value="UniProtKB-UniRule"/>
</dbReference>
<dbReference type="GO" id="GO:0004674">
    <property type="term" value="F:protein serine/threonine kinase activity"/>
    <property type="evidence" value="ECO:0007669"/>
    <property type="project" value="TreeGrafter"/>
</dbReference>
<evidence type="ECO:0000259" key="4">
    <source>
        <dbReference type="PROSITE" id="PS50011"/>
    </source>
</evidence>
<dbReference type="Proteomes" id="UP000198406">
    <property type="component" value="Unassembled WGS sequence"/>
</dbReference>
<evidence type="ECO:0000313" key="6">
    <source>
        <dbReference type="Proteomes" id="UP000198406"/>
    </source>
</evidence>
<dbReference type="InterPro" id="IPR017441">
    <property type="entry name" value="Protein_kinase_ATP_BS"/>
</dbReference>
<accession>A0A1Z5KII4</accession>
<dbReference type="InterPro" id="IPR008271">
    <property type="entry name" value="Ser/Thr_kinase_AS"/>
</dbReference>